<dbReference type="RefSeq" id="XP_071913721.1">
    <property type="nucleotide sequence ID" value="XM_072057620.1"/>
</dbReference>
<dbReference type="PANTHER" id="PTHR46137">
    <property type="entry name" value="OS05G0310600 PROTEIN"/>
    <property type="match status" value="1"/>
</dbReference>
<feature type="compositionally biased region" description="Low complexity" evidence="1">
    <location>
        <begin position="282"/>
        <end position="295"/>
    </location>
</feature>
<evidence type="ECO:0000313" key="3">
    <source>
        <dbReference type="Proteomes" id="UP001652660"/>
    </source>
</evidence>
<reference evidence="3" key="1">
    <citation type="journal article" date="2025" name="Foods">
        <title>Unveiling the Microbial Signatures of Arabica Coffee Cherries: Insights into Ripeness Specific Diversity, Functional Traits, and Implications for Quality and Safety.</title>
        <authorList>
            <consortium name="RefSeq"/>
            <person name="Tenea G.N."/>
            <person name="Cifuentes V."/>
            <person name="Reyes P."/>
            <person name="Cevallos-Vallejos M."/>
        </authorList>
    </citation>
    <scope>NUCLEOTIDE SEQUENCE [LARGE SCALE GENOMIC DNA]</scope>
</reference>
<gene>
    <name evidence="4 5" type="primary">LOC113700129</name>
</gene>
<dbReference type="Proteomes" id="UP001652660">
    <property type="component" value="Chromosome 7c"/>
</dbReference>
<evidence type="ECO:0000256" key="1">
    <source>
        <dbReference type="SAM" id="MobiDB-lite"/>
    </source>
</evidence>
<keyword evidence="3" id="KW-1185">Reference proteome</keyword>
<dbReference type="Pfam" id="PF04970">
    <property type="entry name" value="LRAT"/>
    <property type="match status" value="1"/>
</dbReference>
<reference evidence="4" key="2">
    <citation type="submission" date="2025-04" db="UniProtKB">
        <authorList>
            <consortium name="RefSeq"/>
        </authorList>
    </citation>
    <scope>IDENTIFICATION</scope>
    <source>
        <tissue evidence="4 5">Leaves</tissue>
    </source>
</reference>
<evidence type="ECO:0000259" key="2">
    <source>
        <dbReference type="PROSITE" id="PS51934"/>
    </source>
</evidence>
<dbReference type="OrthoDB" id="421951at2759"/>
<dbReference type="Gene3D" id="3.90.1720.10">
    <property type="entry name" value="endopeptidase domain like (from Nostoc punctiforme)"/>
    <property type="match status" value="1"/>
</dbReference>
<dbReference type="GeneID" id="113700129"/>
<dbReference type="PANTHER" id="PTHR46137:SF3">
    <property type="entry name" value="OS05G0310600 PROTEIN"/>
    <property type="match status" value="1"/>
</dbReference>
<dbReference type="InterPro" id="IPR007053">
    <property type="entry name" value="LRAT_dom"/>
</dbReference>
<name>A0A6P6TEJ7_COFAR</name>
<evidence type="ECO:0000313" key="4">
    <source>
        <dbReference type="RefSeq" id="XP_027076417.1"/>
    </source>
</evidence>
<dbReference type="PROSITE" id="PS51934">
    <property type="entry name" value="LRAT"/>
    <property type="match status" value="1"/>
</dbReference>
<feature type="domain" description="LRAT" evidence="2">
    <location>
        <begin position="53"/>
        <end position="203"/>
    </location>
</feature>
<protein>
    <submittedName>
        <fullName evidence="5">Protein LEAD-SENSITIVE 1</fullName>
    </submittedName>
    <submittedName>
        <fullName evidence="4">Uncharacterized protein LOC113700129</fullName>
    </submittedName>
</protein>
<accession>A0A6P6TEJ7</accession>
<evidence type="ECO:0000313" key="5">
    <source>
        <dbReference type="RefSeq" id="XP_071913721.1"/>
    </source>
</evidence>
<sequence>MENPKEEIDSEKEMPKAEVVVKEKEQEIIRRRMVGFLSNKISRDELKPGDHIYTWRHGYLYSHHGIYVGDERVIHFTRSAEHEIGTGTVLDRVIFSSSPSNSSDTPCPRCGDQSKASGVISSCLECFLYGDELYRFEYGVSPVVFLARVRGGTCTLAASDPAEHVIHRAEFLLQNGFGGYNIFKNNCEDFAIYCKTGLLVFTSVSLGRSGQATSFVAAVTAIVSSPLRFMTTSFPGLAAVGCSLYCLSRFVSDIGIRRDVTKIPVERLVSRSGLDGSDPESETCSTSASETTKED</sequence>
<feature type="region of interest" description="Disordered" evidence="1">
    <location>
        <begin position="272"/>
        <end position="295"/>
    </location>
</feature>
<proteinExistence type="predicted"/>
<dbReference type="RefSeq" id="XP_027076417.1">
    <property type="nucleotide sequence ID" value="XM_027220616.1"/>
</dbReference>
<organism evidence="3 4">
    <name type="scientific">Coffea arabica</name>
    <name type="common">Arabian coffee</name>
    <dbReference type="NCBI Taxonomy" id="13443"/>
    <lineage>
        <taxon>Eukaryota</taxon>
        <taxon>Viridiplantae</taxon>
        <taxon>Streptophyta</taxon>
        <taxon>Embryophyta</taxon>
        <taxon>Tracheophyta</taxon>
        <taxon>Spermatophyta</taxon>
        <taxon>Magnoliopsida</taxon>
        <taxon>eudicotyledons</taxon>
        <taxon>Gunneridae</taxon>
        <taxon>Pentapetalae</taxon>
        <taxon>asterids</taxon>
        <taxon>lamiids</taxon>
        <taxon>Gentianales</taxon>
        <taxon>Rubiaceae</taxon>
        <taxon>Ixoroideae</taxon>
        <taxon>Gardenieae complex</taxon>
        <taxon>Bertiereae - Coffeeae clade</taxon>
        <taxon>Coffeeae</taxon>
        <taxon>Coffea</taxon>
    </lineage>
</organism>
<dbReference type="AlphaFoldDB" id="A0A6P6TEJ7"/>